<dbReference type="EMBL" id="KZ824811">
    <property type="protein sequence ID" value="RAH79725.1"/>
    <property type="molecule type" value="Genomic_DNA"/>
</dbReference>
<evidence type="ECO:0000313" key="2">
    <source>
        <dbReference type="EMBL" id="RAH79725.1"/>
    </source>
</evidence>
<keyword evidence="1" id="KW-0732">Signal</keyword>
<protein>
    <recommendedName>
        <fullName evidence="4">Secreted protein</fullName>
    </recommendedName>
</protein>
<gene>
    <name evidence="2" type="ORF">BO86DRAFT_401537</name>
</gene>
<dbReference type="RefSeq" id="XP_025525619.1">
    <property type="nucleotide sequence ID" value="XM_025673780.1"/>
</dbReference>
<proteinExistence type="predicted"/>
<organism evidence="2 3">
    <name type="scientific">Aspergillus japonicus CBS 114.51</name>
    <dbReference type="NCBI Taxonomy" id="1448312"/>
    <lineage>
        <taxon>Eukaryota</taxon>
        <taxon>Fungi</taxon>
        <taxon>Dikarya</taxon>
        <taxon>Ascomycota</taxon>
        <taxon>Pezizomycotina</taxon>
        <taxon>Eurotiomycetes</taxon>
        <taxon>Eurotiomycetidae</taxon>
        <taxon>Eurotiales</taxon>
        <taxon>Aspergillaceae</taxon>
        <taxon>Aspergillus</taxon>
        <taxon>Aspergillus subgen. Circumdati</taxon>
    </lineage>
</organism>
<dbReference type="AlphaFoldDB" id="A0A8T8WV65"/>
<name>A0A8T8WV65_ASPJA</name>
<feature type="signal peptide" evidence="1">
    <location>
        <begin position="1"/>
        <end position="24"/>
    </location>
</feature>
<dbReference type="OrthoDB" id="10354426at2759"/>
<evidence type="ECO:0008006" key="4">
    <source>
        <dbReference type="Google" id="ProtNLM"/>
    </source>
</evidence>
<evidence type="ECO:0000313" key="3">
    <source>
        <dbReference type="Proteomes" id="UP000249497"/>
    </source>
</evidence>
<dbReference type="GeneID" id="37177472"/>
<accession>A0A8T8WV65</accession>
<sequence length="125" mass="13727">MDLLQLACIFIIDLCALYHRYTDGHWSKSALSCVAFTHVGLQDDSRLEGGAMPTTPRSGPRAIATPCSVNQRTALTSQEVVPTAKVAAKGHLHCEPTPGSRSRGTWRDRRVQIRRHHLRLDLGGG</sequence>
<feature type="chain" id="PRO_5035906354" description="Secreted protein" evidence="1">
    <location>
        <begin position="25"/>
        <end position="125"/>
    </location>
</feature>
<keyword evidence="3" id="KW-1185">Reference proteome</keyword>
<reference evidence="2 3" key="1">
    <citation type="submission" date="2018-02" db="EMBL/GenBank/DDBJ databases">
        <title>The genomes of Aspergillus section Nigri reveals drivers in fungal speciation.</title>
        <authorList>
            <consortium name="DOE Joint Genome Institute"/>
            <person name="Vesth T.C."/>
            <person name="Nybo J."/>
            <person name="Theobald S."/>
            <person name="Brandl J."/>
            <person name="Frisvad J.C."/>
            <person name="Nielsen K.F."/>
            <person name="Lyhne E.K."/>
            <person name="Kogle M.E."/>
            <person name="Kuo A."/>
            <person name="Riley R."/>
            <person name="Clum A."/>
            <person name="Nolan M."/>
            <person name="Lipzen A."/>
            <person name="Salamov A."/>
            <person name="Henrissat B."/>
            <person name="Wiebenga A."/>
            <person name="De vries R.P."/>
            <person name="Grigoriev I.V."/>
            <person name="Mortensen U.H."/>
            <person name="Andersen M.R."/>
            <person name="Baker S.E."/>
        </authorList>
    </citation>
    <scope>NUCLEOTIDE SEQUENCE [LARGE SCALE GENOMIC DNA]</scope>
    <source>
        <strain evidence="2 3">CBS 114.51</strain>
    </source>
</reference>
<evidence type="ECO:0000256" key="1">
    <source>
        <dbReference type="SAM" id="SignalP"/>
    </source>
</evidence>
<dbReference type="Proteomes" id="UP000249497">
    <property type="component" value="Unassembled WGS sequence"/>
</dbReference>